<accession>A0ACA9L7J0</accession>
<sequence length="415" mass="46255">MCNALKLLSATNSPSKSDEEWVPAEMVSYLSCTTLDIIGMAGFNYSFGSLKTLVNNTTKKTSATAVKGETSQNKDPLASALSRTLDATTTGFPILQLLKTHLPIFRLITFDRRTRTNNKSRAIIHEIGKQIVSERKRAIAEEKNGGMDQTGGSKDLLTLLIKANLADNGTDQRLTDEEVMNQIPTFFLAGHETTSTSTAWALFSLACDPAIQSKLRAELLEVPTDYPKMEQLNSLSYLDMVIRETLRYHSVVNEAVRVAVQDDVIPFEKPFEDSVAKGDGIFIPIRVLNTLPEIWGPDAEEFNPDRWINPPKEASSIPNAWDVDLIPQADCVSMNRMKALLFALIRNFEFKLNVPLEELIQKTSRQVSAKSRKPTANAHQANQVEILVERASWCMGLMTCHVQRPRMPIRAGFVS</sequence>
<dbReference type="EMBL" id="CAJVPT010004918">
    <property type="protein sequence ID" value="CAG8513717.1"/>
    <property type="molecule type" value="Genomic_DNA"/>
</dbReference>
<dbReference type="Proteomes" id="UP000789525">
    <property type="component" value="Unassembled WGS sequence"/>
</dbReference>
<keyword evidence="2" id="KW-1185">Reference proteome</keyword>
<evidence type="ECO:0000313" key="1">
    <source>
        <dbReference type="EMBL" id="CAG8513717.1"/>
    </source>
</evidence>
<evidence type="ECO:0000313" key="2">
    <source>
        <dbReference type="Proteomes" id="UP000789525"/>
    </source>
</evidence>
<reference evidence="1" key="1">
    <citation type="submission" date="2021-06" db="EMBL/GenBank/DDBJ databases">
        <authorList>
            <person name="Kallberg Y."/>
            <person name="Tangrot J."/>
            <person name="Rosling A."/>
        </authorList>
    </citation>
    <scope>NUCLEOTIDE SEQUENCE</scope>
    <source>
        <strain evidence="1">CL356</strain>
    </source>
</reference>
<proteinExistence type="predicted"/>
<comment type="caution">
    <text evidence="1">The sequence shown here is derived from an EMBL/GenBank/DDBJ whole genome shotgun (WGS) entry which is preliminary data.</text>
</comment>
<gene>
    <name evidence="1" type="ORF">ACOLOM_LOCUS3334</name>
</gene>
<name>A0ACA9L7J0_9GLOM</name>
<protein>
    <submittedName>
        <fullName evidence="1">12913_t:CDS:1</fullName>
    </submittedName>
</protein>
<organism evidence="1 2">
    <name type="scientific">Acaulospora colombiana</name>
    <dbReference type="NCBI Taxonomy" id="27376"/>
    <lineage>
        <taxon>Eukaryota</taxon>
        <taxon>Fungi</taxon>
        <taxon>Fungi incertae sedis</taxon>
        <taxon>Mucoromycota</taxon>
        <taxon>Glomeromycotina</taxon>
        <taxon>Glomeromycetes</taxon>
        <taxon>Diversisporales</taxon>
        <taxon>Acaulosporaceae</taxon>
        <taxon>Acaulospora</taxon>
    </lineage>
</organism>